<keyword evidence="4" id="KW-1185">Reference proteome</keyword>
<gene>
    <name evidence="3" type="ORF">GCM10010994_31140</name>
</gene>
<evidence type="ECO:0000313" key="3">
    <source>
        <dbReference type="EMBL" id="GGC70392.1"/>
    </source>
</evidence>
<sequence>MTDDTREPGTGWRRVPVEPLAEQTDLAARRHAVSRSLAANIYRDMVTSAPASSRTPSAGGFAPAFDFLAYLAREREWSERVFGPGERTASVVEHIRRELAEIEAEPTDVEEWVDVIILAIDGAWRVGATPTVLADAILAKQAKNEARQWPDWRTIDITKPIEHMRDTAPPAAEQPARAGANLSPPGEGDSP</sequence>
<dbReference type="InterPro" id="IPR007538">
    <property type="entry name" value="dATP/dGTP_dipphydrolase_MazZ"/>
</dbReference>
<dbReference type="RefSeq" id="WP_244642004.1">
    <property type="nucleotide sequence ID" value="NZ_BMGG01000005.1"/>
</dbReference>
<dbReference type="EMBL" id="BMGG01000005">
    <property type="protein sequence ID" value="GGC70392.1"/>
    <property type="molecule type" value="Genomic_DNA"/>
</dbReference>
<reference evidence="3" key="2">
    <citation type="submission" date="2020-09" db="EMBL/GenBank/DDBJ databases">
        <authorList>
            <person name="Sun Q."/>
            <person name="Zhou Y."/>
        </authorList>
    </citation>
    <scope>NUCLEOTIDE SEQUENCE</scope>
    <source>
        <strain evidence="3">CGMCC 1.12919</strain>
    </source>
</reference>
<comment type="caution">
    <text evidence="3">The sequence shown here is derived from an EMBL/GenBank/DDBJ whole genome shotgun (WGS) entry which is preliminary data.</text>
</comment>
<dbReference type="AlphaFoldDB" id="A0A916XGL7"/>
<evidence type="ECO:0000313" key="4">
    <source>
        <dbReference type="Proteomes" id="UP000637002"/>
    </source>
</evidence>
<organism evidence="3 4">
    <name type="scientific">Chelatococcus reniformis</name>
    <dbReference type="NCBI Taxonomy" id="1494448"/>
    <lineage>
        <taxon>Bacteria</taxon>
        <taxon>Pseudomonadati</taxon>
        <taxon>Pseudomonadota</taxon>
        <taxon>Alphaproteobacteria</taxon>
        <taxon>Hyphomicrobiales</taxon>
        <taxon>Chelatococcaceae</taxon>
        <taxon>Chelatococcus</taxon>
    </lineage>
</organism>
<evidence type="ECO:0000256" key="1">
    <source>
        <dbReference type="SAM" id="MobiDB-lite"/>
    </source>
</evidence>
<accession>A0A916XGL7</accession>
<evidence type="ECO:0000259" key="2">
    <source>
        <dbReference type="Pfam" id="PF04447"/>
    </source>
</evidence>
<dbReference type="Proteomes" id="UP000637002">
    <property type="component" value="Unassembled WGS sequence"/>
</dbReference>
<dbReference type="Pfam" id="PF04447">
    <property type="entry name" value="dATP-dGTP_PPHyd"/>
    <property type="match status" value="1"/>
</dbReference>
<proteinExistence type="predicted"/>
<feature type="domain" description="dATP/dGTP diphosphohydrolase MazZ" evidence="2">
    <location>
        <begin position="75"/>
        <end position="164"/>
    </location>
</feature>
<feature type="region of interest" description="Disordered" evidence="1">
    <location>
        <begin position="161"/>
        <end position="191"/>
    </location>
</feature>
<reference evidence="3" key="1">
    <citation type="journal article" date="2014" name="Int. J. Syst. Evol. Microbiol.">
        <title>Complete genome sequence of Corynebacterium casei LMG S-19264T (=DSM 44701T), isolated from a smear-ripened cheese.</title>
        <authorList>
            <consortium name="US DOE Joint Genome Institute (JGI-PGF)"/>
            <person name="Walter F."/>
            <person name="Albersmeier A."/>
            <person name="Kalinowski J."/>
            <person name="Ruckert C."/>
        </authorList>
    </citation>
    <scope>NUCLEOTIDE SEQUENCE</scope>
    <source>
        <strain evidence="3">CGMCC 1.12919</strain>
    </source>
</reference>
<name>A0A916XGL7_9HYPH</name>
<protein>
    <recommendedName>
        <fullName evidence="2">dATP/dGTP diphosphohydrolase MazZ domain-containing protein</fullName>
    </recommendedName>
</protein>